<keyword evidence="2" id="KW-0648">Protein biosynthesis</keyword>
<evidence type="ECO:0000313" key="3">
    <source>
        <dbReference type="EMBL" id="SLM17750.1"/>
    </source>
</evidence>
<dbReference type="GO" id="GO:0046872">
    <property type="term" value="F:metal ion binding"/>
    <property type="evidence" value="ECO:0007669"/>
    <property type="project" value="UniProtKB-KW"/>
</dbReference>
<gene>
    <name evidence="2 3" type="primary">def</name>
    <name evidence="3" type="ORF">SPIRO4BDMA_40319</name>
</gene>
<comment type="similarity">
    <text evidence="1 2">Belongs to the polypeptide deformylase family.</text>
</comment>
<dbReference type="PRINTS" id="PR01576">
    <property type="entry name" value="PDEFORMYLASE"/>
</dbReference>
<dbReference type="EC" id="3.5.1.88" evidence="2"/>
<evidence type="ECO:0000256" key="2">
    <source>
        <dbReference type="HAMAP-Rule" id="MF_00163"/>
    </source>
</evidence>
<feature type="binding site" evidence="2">
    <location>
        <position position="130"/>
    </location>
    <ligand>
        <name>Fe cation</name>
        <dbReference type="ChEBI" id="CHEBI:24875"/>
    </ligand>
</feature>
<accession>A0A3P3XNA1</accession>
<dbReference type="PIRSF" id="PIRSF004749">
    <property type="entry name" value="Pep_def"/>
    <property type="match status" value="1"/>
</dbReference>
<dbReference type="AlphaFoldDB" id="A0A3P3XNA1"/>
<feature type="binding site" evidence="2">
    <location>
        <position position="88"/>
    </location>
    <ligand>
        <name>Fe cation</name>
        <dbReference type="ChEBI" id="CHEBI:24875"/>
    </ligand>
</feature>
<dbReference type="PANTHER" id="PTHR10458:SF22">
    <property type="entry name" value="PEPTIDE DEFORMYLASE"/>
    <property type="match status" value="1"/>
</dbReference>
<dbReference type="NCBIfam" id="NF001159">
    <property type="entry name" value="PRK00150.1-3"/>
    <property type="match status" value="1"/>
</dbReference>
<dbReference type="InterPro" id="IPR036821">
    <property type="entry name" value="Peptide_deformylase_sf"/>
</dbReference>
<dbReference type="HAMAP" id="MF_00163">
    <property type="entry name" value="Pep_deformylase"/>
    <property type="match status" value="1"/>
</dbReference>
<dbReference type="GO" id="GO:0006412">
    <property type="term" value="P:translation"/>
    <property type="evidence" value="ECO:0007669"/>
    <property type="project" value="UniProtKB-UniRule"/>
</dbReference>
<keyword evidence="2" id="KW-0479">Metal-binding</keyword>
<dbReference type="Pfam" id="PF01327">
    <property type="entry name" value="Pep_deformylase"/>
    <property type="match status" value="1"/>
</dbReference>
<sequence>MLDIVLYGEPILIQKAQEIKEFDHDLEKLAGDMHDAMKRDHGIGLAAPQVGASKRLFVVGLDNEPLRIFINPRIVAMSEKTSEYEEGCLSFPGLYFTVVRPSAVDIEALDIRGKPFRLSADGLLARVIQHEYDHLDGILFIDRVSPAKRRRALAHYSRMLNM</sequence>
<dbReference type="EMBL" id="FWDO01000004">
    <property type="protein sequence ID" value="SLM17750.1"/>
    <property type="molecule type" value="Genomic_DNA"/>
</dbReference>
<name>A0A3P3XNA1_9SPIR</name>
<protein>
    <recommendedName>
        <fullName evidence="2">Peptide deformylase</fullName>
        <shortName evidence="2">PDF</shortName>
        <ecNumber evidence="2">3.5.1.88</ecNumber>
    </recommendedName>
    <alternativeName>
        <fullName evidence="2">Polypeptide deformylase</fullName>
    </alternativeName>
</protein>
<dbReference type="NCBIfam" id="TIGR00079">
    <property type="entry name" value="pept_deformyl"/>
    <property type="match status" value="1"/>
</dbReference>
<dbReference type="SUPFAM" id="SSF56420">
    <property type="entry name" value="Peptide deformylase"/>
    <property type="match status" value="1"/>
</dbReference>
<dbReference type="GO" id="GO:0042586">
    <property type="term" value="F:peptide deformylase activity"/>
    <property type="evidence" value="ECO:0007669"/>
    <property type="project" value="UniProtKB-UniRule"/>
</dbReference>
<dbReference type="CDD" id="cd00487">
    <property type="entry name" value="Pep_deformylase"/>
    <property type="match status" value="1"/>
</dbReference>
<keyword evidence="2 3" id="KW-0378">Hydrolase</keyword>
<dbReference type="PANTHER" id="PTHR10458">
    <property type="entry name" value="PEPTIDE DEFORMYLASE"/>
    <property type="match status" value="1"/>
</dbReference>
<comment type="function">
    <text evidence="2">Removes the formyl group from the N-terminal Met of newly synthesized proteins. Requires at least a dipeptide for an efficient rate of reaction. N-terminal L-methionine is a prerequisite for activity but the enzyme has broad specificity at other positions.</text>
</comment>
<keyword evidence="2" id="KW-0408">Iron</keyword>
<comment type="catalytic activity">
    <reaction evidence="2">
        <text>N-terminal N-formyl-L-methionyl-[peptide] + H2O = N-terminal L-methionyl-[peptide] + formate</text>
        <dbReference type="Rhea" id="RHEA:24420"/>
        <dbReference type="Rhea" id="RHEA-COMP:10639"/>
        <dbReference type="Rhea" id="RHEA-COMP:10640"/>
        <dbReference type="ChEBI" id="CHEBI:15377"/>
        <dbReference type="ChEBI" id="CHEBI:15740"/>
        <dbReference type="ChEBI" id="CHEBI:49298"/>
        <dbReference type="ChEBI" id="CHEBI:64731"/>
        <dbReference type="EC" id="3.5.1.88"/>
    </reaction>
</comment>
<feature type="active site" evidence="2">
    <location>
        <position position="131"/>
    </location>
</feature>
<dbReference type="InterPro" id="IPR023635">
    <property type="entry name" value="Peptide_deformylase"/>
</dbReference>
<evidence type="ECO:0000256" key="1">
    <source>
        <dbReference type="ARBA" id="ARBA00010759"/>
    </source>
</evidence>
<dbReference type="Gene3D" id="3.90.45.10">
    <property type="entry name" value="Peptide deformylase"/>
    <property type="match status" value="1"/>
</dbReference>
<feature type="binding site" evidence="2">
    <location>
        <position position="134"/>
    </location>
    <ligand>
        <name>Fe cation</name>
        <dbReference type="ChEBI" id="CHEBI:24875"/>
    </ligand>
</feature>
<comment type="cofactor">
    <cofactor evidence="2">
        <name>Fe(2+)</name>
        <dbReference type="ChEBI" id="CHEBI:29033"/>
    </cofactor>
    <text evidence="2">Binds 1 Fe(2+) ion.</text>
</comment>
<organism evidence="3">
    <name type="scientific">uncultured spirochete</name>
    <dbReference type="NCBI Taxonomy" id="156406"/>
    <lineage>
        <taxon>Bacteria</taxon>
        <taxon>Pseudomonadati</taxon>
        <taxon>Spirochaetota</taxon>
        <taxon>Spirochaetia</taxon>
        <taxon>Spirochaetales</taxon>
        <taxon>environmental samples</taxon>
    </lineage>
</organism>
<proteinExistence type="inferred from homology"/>
<reference evidence="3" key="1">
    <citation type="submission" date="2017-02" db="EMBL/GenBank/DDBJ databases">
        <authorList>
            <person name="Regsiter A."/>
            <person name="William W."/>
        </authorList>
    </citation>
    <scope>NUCLEOTIDE SEQUENCE</scope>
    <source>
        <strain evidence="3">BdmA 4</strain>
    </source>
</reference>